<comment type="caution">
    <text evidence="1">The sequence shown here is derived from an EMBL/GenBank/DDBJ whole genome shotgun (WGS) entry which is preliminary data.</text>
</comment>
<proteinExistence type="predicted"/>
<accession>K6Z0V8</accession>
<dbReference type="EMBL" id="BAEQ01000050">
    <property type="protein sequence ID" value="GAC29791.1"/>
    <property type="molecule type" value="Genomic_DNA"/>
</dbReference>
<name>K6Z0V8_9ALTE</name>
<keyword evidence="2" id="KW-1185">Reference proteome</keyword>
<dbReference type="AlphaFoldDB" id="K6Z0V8"/>
<evidence type="ECO:0000313" key="1">
    <source>
        <dbReference type="EMBL" id="GAC29791.1"/>
    </source>
</evidence>
<reference evidence="2" key="1">
    <citation type="journal article" date="2014" name="Environ. Microbiol.">
        <title>Comparative genomics of the marine bacterial genus Glaciecola reveals the high degree of genomic diversity and genomic characteristic for cold adaptation.</title>
        <authorList>
            <person name="Qin Q.L."/>
            <person name="Xie B.B."/>
            <person name="Yu Y."/>
            <person name="Shu Y.L."/>
            <person name="Rong J.C."/>
            <person name="Zhang Y.J."/>
            <person name="Zhao D.L."/>
            <person name="Chen X.L."/>
            <person name="Zhang X.Y."/>
            <person name="Chen B."/>
            <person name="Zhou B.C."/>
            <person name="Zhang Y.Z."/>
        </authorList>
    </citation>
    <scope>NUCLEOTIDE SEQUENCE [LARGE SCALE GENOMIC DNA]</scope>
    <source>
        <strain evidence="2">ACAM 615</strain>
    </source>
</reference>
<protein>
    <submittedName>
        <fullName evidence="1">Uncharacterized protein</fullName>
    </submittedName>
</protein>
<gene>
    <name evidence="1" type="ORF">GPAL_2940</name>
</gene>
<sequence>MSSIRYHLFTNYIELNNAKIKPINNSLFLLGFYKAHLKTDKKPDTNIKNL</sequence>
<organism evidence="1 2">
    <name type="scientific">Brumicola pallidula DSM 14239 = ACAM 615</name>
    <dbReference type="NCBI Taxonomy" id="1121922"/>
    <lineage>
        <taxon>Bacteria</taxon>
        <taxon>Pseudomonadati</taxon>
        <taxon>Pseudomonadota</taxon>
        <taxon>Gammaproteobacteria</taxon>
        <taxon>Alteromonadales</taxon>
        <taxon>Alteromonadaceae</taxon>
        <taxon>Brumicola</taxon>
    </lineage>
</organism>
<dbReference type="Proteomes" id="UP000006251">
    <property type="component" value="Unassembled WGS sequence"/>
</dbReference>
<evidence type="ECO:0000313" key="2">
    <source>
        <dbReference type="Proteomes" id="UP000006251"/>
    </source>
</evidence>